<sequence length="530" mass="57563">MTAHLRRAGFWASSGGPAARGLDGGLFSASRSPRAASMFAETALQVASLADLRAEMLQRSRWQQEAGEGPDSTLDHAAGPMLNGVVDTKVTSACLAKELALDALSSPVRASSPPPAAADGWARLAPDGEAAGPRGRGAAAEGCLAAPPPRIAQPAKIADSLAAHSASALQVGHDELITYGGIIAAWPKSNANKWPIGRIAERRPVTLKGRGAAPRAPRTVFVAVMSARGSEEKRTGSRPLWHRVEKEPGATAGQGKEGHATVRYVICNDTSHDDDPVAVNQALEAEQDRFHDLVFLRCEEGYSHGRLTLKVLASMQYFHHQLAPMDLFMKVDDDAFVAWSRLYQHVNELKQVSMKYIGHPLGPCNATRDPENRWYEPPEVYPNESYPKTMAGGVGYLVGSGLIREILLDKQKERNGGLLWNEDRATAVWVDRVASRNPSVKTVGFKAYPYTMRCDSTWGAYPFWAQGSLSGDAITCLSEADAANQSDFNIRRCFSEECRSGPDWVTWDNYPIRTIPWTSRRGVTSSTTAP</sequence>
<organism evidence="11 12">
    <name type="scientific">Prorocentrum cordatum</name>
    <dbReference type="NCBI Taxonomy" id="2364126"/>
    <lineage>
        <taxon>Eukaryota</taxon>
        <taxon>Sar</taxon>
        <taxon>Alveolata</taxon>
        <taxon>Dinophyceae</taxon>
        <taxon>Prorocentrales</taxon>
        <taxon>Prorocentraceae</taxon>
        <taxon>Prorocentrum</taxon>
    </lineage>
</organism>
<keyword evidence="12" id="KW-1185">Reference proteome</keyword>
<evidence type="ECO:0000256" key="1">
    <source>
        <dbReference type="ARBA" id="ARBA00004323"/>
    </source>
</evidence>
<evidence type="ECO:0000313" key="12">
    <source>
        <dbReference type="Proteomes" id="UP001189429"/>
    </source>
</evidence>
<keyword evidence="9" id="KW-0472">Membrane</keyword>
<evidence type="ECO:0000256" key="4">
    <source>
        <dbReference type="ARBA" id="ARBA00022679"/>
    </source>
</evidence>
<comment type="subcellular location">
    <subcellularLocation>
        <location evidence="1">Golgi apparatus membrane</location>
        <topology evidence="1">Single-pass type II membrane protein</topology>
    </subcellularLocation>
</comment>
<evidence type="ECO:0000256" key="8">
    <source>
        <dbReference type="ARBA" id="ARBA00023034"/>
    </source>
</evidence>
<keyword evidence="6" id="KW-0735">Signal-anchor</keyword>
<protein>
    <recommendedName>
        <fullName evidence="13">Hexosyltransferase</fullName>
    </recommendedName>
</protein>
<keyword evidence="3" id="KW-0328">Glycosyltransferase</keyword>
<dbReference type="InterPro" id="IPR002659">
    <property type="entry name" value="Glyco_trans_31"/>
</dbReference>
<dbReference type="Gene3D" id="3.90.550.50">
    <property type="match status" value="1"/>
</dbReference>
<feature type="compositionally biased region" description="Low complexity" evidence="10">
    <location>
        <begin position="125"/>
        <end position="141"/>
    </location>
</feature>
<comment type="caution">
    <text evidence="11">The sequence shown here is derived from an EMBL/GenBank/DDBJ whole genome shotgun (WGS) entry which is preliminary data.</text>
</comment>
<comment type="similarity">
    <text evidence="2">Belongs to the glycosyltransferase 31 family.</text>
</comment>
<name>A0ABN9VFL7_9DINO</name>
<dbReference type="PANTHER" id="PTHR11214">
    <property type="entry name" value="BETA-1,3-N-ACETYLGLUCOSAMINYLTRANSFERASE"/>
    <property type="match status" value="1"/>
</dbReference>
<evidence type="ECO:0000313" key="11">
    <source>
        <dbReference type="EMBL" id="CAK0870957.1"/>
    </source>
</evidence>
<evidence type="ECO:0000256" key="3">
    <source>
        <dbReference type="ARBA" id="ARBA00022676"/>
    </source>
</evidence>
<evidence type="ECO:0000256" key="2">
    <source>
        <dbReference type="ARBA" id="ARBA00008661"/>
    </source>
</evidence>
<reference evidence="11" key="1">
    <citation type="submission" date="2023-10" db="EMBL/GenBank/DDBJ databases">
        <authorList>
            <person name="Chen Y."/>
            <person name="Shah S."/>
            <person name="Dougan E. K."/>
            <person name="Thang M."/>
            <person name="Chan C."/>
        </authorList>
    </citation>
    <scope>NUCLEOTIDE SEQUENCE [LARGE SCALE GENOMIC DNA]</scope>
</reference>
<dbReference type="Proteomes" id="UP001189429">
    <property type="component" value="Unassembled WGS sequence"/>
</dbReference>
<dbReference type="Gene3D" id="3.60.60.30">
    <property type="match status" value="1"/>
</dbReference>
<accession>A0ABN9VFL7</accession>
<evidence type="ECO:0000256" key="6">
    <source>
        <dbReference type="ARBA" id="ARBA00022968"/>
    </source>
</evidence>
<evidence type="ECO:0008006" key="13">
    <source>
        <dbReference type="Google" id="ProtNLM"/>
    </source>
</evidence>
<proteinExistence type="inferred from homology"/>
<gene>
    <name evidence="11" type="ORF">PCOR1329_LOCUS56923</name>
</gene>
<dbReference type="PANTHER" id="PTHR11214:SF3">
    <property type="entry name" value="BETA-1,3-GALACTOSYLTRANSFERASE 6"/>
    <property type="match status" value="1"/>
</dbReference>
<evidence type="ECO:0000256" key="10">
    <source>
        <dbReference type="SAM" id="MobiDB-lite"/>
    </source>
</evidence>
<keyword evidence="7" id="KW-1133">Transmembrane helix</keyword>
<dbReference type="Pfam" id="PF01762">
    <property type="entry name" value="Galactosyl_T"/>
    <property type="match status" value="1"/>
</dbReference>
<evidence type="ECO:0000256" key="9">
    <source>
        <dbReference type="ARBA" id="ARBA00023136"/>
    </source>
</evidence>
<keyword evidence="8" id="KW-0333">Golgi apparatus</keyword>
<keyword evidence="5" id="KW-0812">Transmembrane</keyword>
<keyword evidence="4" id="KW-0808">Transferase</keyword>
<feature type="region of interest" description="Disordered" evidence="10">
    <location>
        <begin position="106"/>
        <end position="141"/>
    </location>
</feature>
<evidence type="ECO:0000256" key="7">
    <source>
        <dbReference type="ARBA" id="ARBA00022989"/>
    </source>
</evidence>
<dbReference type="EMBL" id="CAUYUJ010017020">
    <property type="protein sequence ID" value="CAK0870957.1"/>
    <property type="molecule type" value="Genomic_DNA"/>
</dbReference>
<evidence type="ECO:0000256" key="5">
    <source>
        <dbReference type="ARBA" id="ARBA00022692"/>
    </source>
</evidence>